<evidence type="ECO:0000256" key="7">
    <source>
        <dbReference type="SAM" id="MobiDB-lite"/>
    </source>
</evidence>
<evidence type="ECO:0000256" key="5">
    <source>
        <dbReference type="ARBA" id="ARBA00022843"/>
    </source>
</evidence>
<dbReference type="SUPFAM" id="SSF54160">
    <property type="entry name" value="Chromo domain-like"/>
    <property type="match status" value="2"/>
</dbReference>
<reference evidence="9" key="2">
    <citation type="submission" date="2025-08" db="UniProtKB">
        <authorList>
            <consortium name="Ensembl"/>
        </authorList>
    </citation>
    <scope>IDENTIFICATION</scope>
    <source>
        <strain evidence="9">Hd-rR</strain>
    </source>
</reference>
<keyword evidence="5" id="KW-0832">Ubl conjugation</keyword>
<comment type="subcellular location">
    <subcellularLocation>
        <location evidence="1">Nucleus</location>
    </subcellularLocation>
</comment>
<dbReference type="GO" id="GO:0005634">
    <property type="term" value="C:nucleus"/>
    <property type="evidence" value="ECO:0007669"/>
    <property type="project" value="UniProtKB-SubCell"/>
</dbReference>
<keyword evidence="3" id="KW-0597">Phosphoprotein</keyword>
<feature type="domain" description="Chromo" evidence="8">
    <location>
        <begin position="109"/>
        <end position="167"/>
    </location>
</feature>
<dbReference type="InParanoid" id="A0A3B3HW92"/>
<dbReference type="InterPro" id="IPR051219">
    <property type="entry name" value="Heterochromatin_chromo-domain"/>
</dbReference>
<dbReference type="Pfam" id="PF01393">
    <property type="entry name" value="Chromo_shadow"/>
    <property type="match status" value="1"/>
</dbReference>
<dbReference type="SMART" id="SM00300">
    <property type="entry name" value="ChSh"/>
    <property type="match status" value="1"/>
</dbReference>
<protein>
    <submittedName>
        <fullName evidence="9">Chromobox homolog 1b (HP1 beta homolog Drosophila)</fullName>
    </submittedName>
</protein>
<dbReference type="Gene3D" id="2.40.50.40">
    <property type="match status" value="2"/>
</dbReference>
<sequence>RVDPPAALSVRKQCCRDSTDVVSSSLSRRRRGGHDTFPCSQASGAFRQQINQNNRAAFAQLHARHSPVVVIWCGWKFDITNHEAKLTAVEKKDKKAEDVAEEEEEEEEYVVEKVLNRRVVKGRVEYLLKWKGFSEEDNTWEPEDNLDCPDLIAEFLQSQKAAHDGKRKAAGDAEGDDSKSKKKKDDTEKLRGFARGLEPERIIGATDSTGELMFLMKWKNSDEADLVPAKEANVKCPQVVISFYEERLTWHSYPSEDEKKDDKN</sequence>
<keyword evidence="4" id="KW-0677">Repeat</keyword>
<proteinExistence type="predicted"/>
<dbReference type="InterPro" id="IPR016197">
    <property type="entry name" value="Chromo-like_dom_sf"/>
</dbReference>
<dbReference type="PROSITE" id="PS00598">
    <property type="entry name" value="CHROMO_1"/>
    <property type="match status" value="1"/>
</dbReference>
<dbReference type="InterPro" id="IPR023779">
    <property type="entry name" value="Chromodomain_CS"/>
</dbReference>
<evidence type="ECO:0000256" key="6">
    <source>
        <dbReference type="ARBA" id="ARBA00023242"/>
    </source>
</evidence>
<dbReference type="InterPro" id="IPR017984">
    <property type="entry name" value="Chromo_dom_subgr"/>
</dbReference>
<dbReference type="Proteomes" id="UP000001038">
    <property type="component" value="Chromosome 19"/>
</dbReference>
<evidence type="ECO:0000256" key="3">
    <source>
        <dbReference type="ARBA" id="ARBA00022553"/>
    </source>
</evidence>
<keyword evidence="2" id="KW-1017">Isopeptide bond</keyword>
<dbReference type="CDD" id="cd18650">
    <property type="entry name" value="CD_HP1beta_Cbx1"/>
    <property type="match status" value="1"/>
</dbReference>
<evidence type="ECO:0000256" key="1">
    <source>
        <dbReference type="ARBA" id="ARBA00004123"/>
    </source>
</evidence>
<dbReference type="CDD" id="cd18654">
    <property type="entry name" value="CSD_HP1beta_Cbx1"/>
    <property type="match status" value="1"/>
</dbReference>
<evidence type="ECO:0000256" key="4">
    <source>
        <dbReference type="ARBA" id="ARBA00022737"/>
    </source>
</evidence>
<evidence type="ECO:0000256" key="2">
    <source>
        <dbReference type="ARBA" id="ARBA00022499"/>
    </source>
</evidence>
<dbReference type="GO" id="GO:0005721">
    <property type="term" value="C:pericentric heterochromatin"/>
    <property type="evidence" value="ECO:0000318"/>
    <property type="project" value="GO_Central"/>
</dbReference>
<evidence type="ECO:0000259" key="8">
    <source>
        <dbReference type="PROSITE" id="PS50013"/>
    </source>
</evidence>
<dbReference type="PANTHER" id="PTHR22812">
    <property type="entry name" value="CHROMOBOX PROTEIN"/>
    <property type="match status" value="1"/>
</dbReference>
<reference evidence="9 10" key="1">
    <citation type="journal article" date="2007" name="Nature">
        <title>The medaka draft genome and insights into vertebrate genome evolution.</title>
        <authorList>
            <person name="Kasahara M."/>
            <person name="Naruse K."/>
            <person name="Sasaki S."/>
            <person name="Nakatani Y."/>
            <person name="Qu W."/>
            <person name="Ahsan B."/>
            <person name="Yamada T."/>
            <person name="Nagayasu Y."/>
            <person name="Doi K."/>
            <person name="Kasai Y."/>
            <person name="Jindo T."/>
            <person name="Kobayashi D."/>
            <person name="Shimada A."/>
            <person name="Toyoda A."/>
            <person name="Kuroki Y."/>
            <person name="Fujiyama A."/>
            <person name="Sasaki T."/>
            <person name="Shimizu A."/>
            <person name="Asakawa S."/>
            <person name="Shimizu N."/>
            <person name="Hashimoto S."/>
            <person name="Yang J."/>
            <person name="Lee Y."/>
            <person name="Matsushima K."/>
            <person name="Sugano S."/>
            <person name="Sakaizumi M."/>
            <person name="Narita T."/>
            <person name="Ohishi K."/>
            <person name="Haga S."/>
            <person name="Ohta F."/>
            <person name="Nomoto H."/>
            <person name="Nogata K."/>
            <person name="Morishita T."/>
            <person name="Endo T."/>
            <person name="Shin-I T."/>
            <person name="Takeda H."/>
            <person name="Morishita S."/>
            <person name="Kohara Y."/>
        </authorList>
    </citation>
    <scope>NUCLEOTIDE SEQUENCE [LARGE SCALE GENOMIC DNA]</scope>
    <source>
        <strain evidence="9 10">Hd-rR</strain>
    </source>
</reference>
<organism evidence="9 10">
    <name type="scientific">Oryzias latipes</name>
    <name type="common">Japanese rice fish</name>
    <name type="synonym">Japanese killifish</name>
    <dbReference type="NCBI Taxonomy" id="8090"/>
    <lineage>
        <taxon>Eukaryota</taxon>
        <taxon>Metazoa</taxon>
        <taxon>Chordata</taxon>
        <taxon>Craniata</taxon>
        <taxon>Vertebrata</taxon>
        <taxon>Euteleostomi</taxon>
        <taxon>Actinopterygii</taxon>
        <taxon>Neopterygii</taxon>
        <taxon>Teleostei</taxon>
        <taxon>Neoteleostei</taxon>
        <taxon>Acanthomorphata</taxon>
        <taxon>Ovalentaria</taxon>
        <taxon>Atherinomorphae</taxon>
        <taxon>Beloniformes</taxon>
        <taxon>Adrianichthyidae</taxon>
        <taxon>Oryziinae</taxon>
        <taxon>Oryzias</taxon>
    </lineage>
</organism>
<dbReference type="InterPro" id="IPR008251">
    <property type="entry name" value="Chromo_shadow_dom"/>
</dbReference>
<feature type="domain" description="Chromo" evidence="8">
    <location>
        <begin position="197"/>
        <end position="255"/>
    </location>
</feature>
<dbReference type="InterPro" id="IPR000953">
    <property type="entry name" value="Chromo/chromo_shadow_dom"/>
</dbReference>
<dbReference type="Ensembl" id="ENSORLT00000041918.1">
    <property type="protein sequence ID" value="ENSORLP00000036099.1"/>
    <property type="gene ID" value="ENSORLG00000022226.1"/>
</dbReference>
<reference evidence="9" key="3">
    <citation type="submission" date="2025-09" db="UniProtKB">
        <authorList>
            <consortium name="Ensembl"/>
        </authorList>
    </citation>
    <scope>IDENTIFICATION</scope>
    <source>
        <strain evidence="9">Hd-rR</strain>
    </source>
</reference>
<keyword evidence="6" id="KW-0539">Nucleus</keyword>
<dbReference type="AlphaFoldDB" id="A0A3B3HW92"/>
<evidence type="ECO:0000313" key="9">
    <source>
        <dbReference type="Ensembl" id="ENSORLP00000036099.1"/>
    </source>
</evidence>
<dbReference type="PRINTS" id="PR00504">
    <property type="entry name" value="CHROMODOMAIN"/>
</dbReference>
<dbReference type="FunFam" id="2.40.50.40:FF:000007">
    <property type="entry name" value="Chromobox protein homolog 1"/>
    <property type="match status" value="1"/>
</dbReference>
<dbReference type="GeneTree" id="ENSGT00940000154152"/>
<dbReference type="FunCoup" id="A0A3B3HW92">
    <property type="interactions" value="1066"/>
</dbReference>
<gene>
    <name evidence="9" type="primary">CBX1</name>
    <name evidence="9" type="synonym">cbx1b</name>
</gene>
<accession>A0A3B3HW92</accession>
<evidence type="ECO:0000313" key="10">
    <source>
        <dbReference type="Proteomes" id="UP000001038"/>
    </source>
</evidence>
<dbReference type="FunFam" id="2.40.50.40:FF:000009">
    <property type="entry name" value="chromobox protein homolog 1"/>
    <property type="match status" value="1"/>
</dbReference>
<keyword evidence="10" id="KW-1185">Reference proteome</keyword>
<dbReference type="STRING" id="8090.ENSORLP00000036099"/>
<dbReference type="GO" id="GO:0003682">
    <property type="term" value="F:chromatin binding"/>
    <property type="evidence" value="ECO:0000318"/>
    <property type="project" value="GO_Central"/>
</dbReference>
<dbReference type="SMART" id="SM00298">
    <property type="entry name" value="CHROMO"/>
    <property type="match status" value="2"/>
</dbReference>
<dbReference type="GO" id="GO:0031507">
    <property type="term" value="P:heterochromatin formation"/>
    <property type="evidence" value="ECO:0000318"/>
    <property type="project" value="GO_Central"/>
</dbReference>
<feature type="region of interest" description="Disordered" evidence="7">
    <location>
        <begin position="163"/>
        <end position="191"/>
    </location>
</feature>
<dbReference type="InterPro" id="IPR023780">
    <property type="entry name" value="Chromo_domain"/>
</dbReference>
<dbReference type="Bgee" id="ENSORLG00000022226">
    <property type="expression patterns" value="Expressed in brain and 13 other cell types or tissues"/>
</dbReference>
<dbReference type="Pfam" id="PF00385">
    <property type="entry name" value="Chromo"/>
    <property type="match status" value="1"/>
</dbReference>
<name>A0A3B3HW92_ORYLA</name>
<dbReference type="PROSITE" id="PS50013">
    <property type="entry name" value="CHROMO_2"/>
    <property type="match status" value="2"/>
</dbReference>